<dbReference type="Pfam" id="PF01047">
    <property type="entry name" value="MarR"/>
    <property type="match status" value="1"/>
</dbReference>
<dbReference type="PANTHER" id="PTHR42756">
    <property type="entry name" value="TRANSCRIPTIONAL REGULATOR, MARR"/>
    <property type="match status" value="1"/>
</dbReference>
<comment type="caution">
    <text evidence="5">The sequence shown here is derived from an EMBL/GenBank/DDBJ whole genome shotgun (WGS) entry which is preliminary data.</text>
</comment>
<evidence type="ECO:0000259" key="4">
    <source>
        <dbReference type="PROSITE" id="PS50995"/>
    </source>
</evidence>
<dbReference type="Proteomes" id="UP001595715">
    <property type="component" value="Unassembled WGS sequence"/>
</dbReference>
<keyword evidence="6" id="KW-1185">Reference proteome</keyword>
<keyword evidence="3" id="KW-0804">Transcription</keyword>
<dbReference type="PANTHER" id="PTHR42756:SF1">
    <property type="entry name" value="TRANSCRIPTIONAL REPRESSOR OF EMRAB OPERON"/>
    <property type="match status" value="1"/>
</dbReference>
<dbReference type="EMBL" id="JBHSAM010000001">
    <property type="protein sequence ID" value="MFC4098172.1"/>
    <property type="molecule type" value="Genomic_DNA"/>
</dbReference>
<dbReference type="RefSeq" id="WP_377716614.1">
    <property type="nucleotide sequence ID" value="NZ_JBHSAM010000001.1"/>
</dbReference>
<sequence>MSTRDDRSLGYLLHHTASAYRRVMGAHTKAFDLTPEQFGLLVNLRLKDGISQKKLADQMYKDQATTGKIIEKLEAKNLIKRSPDPSDRRAFLLYMTEEAERVLDQLAPWEAKTRAQALRGISDEELELFERVIRTMQDNLQD</sequence>
<dbReference type="SUPFAM" id="SSF46785">
    <property type="entry name" value="Winged helix' DNA-binding domain"/>
    <property type="match status" value="1"/>
</dbReference>
<evidence type="ECO:0000313" key="6">
    <source>
        <dbReference type="Proteomes" id="UP001595715"/>
    </source>
</evidence>
<dbReference type="InterPro" id="IPR036388">
    <property type="entry name" value="WH-like_DNA-bd_sf"/>
</dbReference>
<evidence type="ECO:0000256" key="1">
    <source>
        <dbReference type="ARBA" id="ARBA00023015"/>
    </source>
</evidence>
<dbReference type="InterPro" id="IPR036390">
    <property type="entry name" value="WH_DNA-bd_sf"/>
</dbReference>
<dbReference type="SMART" id="SM00347">
    <property type="entry name" value="HTH_MARR"/>
    <property type="match status" value="1"/>
</dbReference>
<organism evidence="5 6">
    <name type="scientific">Paenibacillus xanthanilyticus</name>
    <dbReference type="NCBI Taxonomy" id="1783531"/>
    <lineage>
        <taxon>Bacteria</taxon>
        <taxon>Bacillati</taxon>
        <taxon>Bacillota</taxon>
        <taxon>Bacilli</taxon>
        <taxon>Bacillales</taxon>
        <taxon>Paenibacillaceae</taxon>
        <taxon>Paenibacillus</taxon>
    </lineage>
</organism>
<feature type="domain" description="HTH marR-type" evidence="4">
    <location>
        <begin position="6"/>
        <end position="138"/>
    </location>
</feature>
<protein>
    <submittedName>
        <fullName evidence="5">MarR family winged helix-turn-helix transcriptional regulator</fullName>
    </submittedName>
</protein>
<evidence type="ECO:0000256" key="2">
    <source>
        <dbReference type="ARBA" id="ARBA00023125"/>
    </source>
</evidence>
<gene>
    <name evidence="5" type="ORF">ACFOZ8_00690</name>
</gene>
<accession>A0ABV8JVC3</accession>
<dbReference type="PRINTS" id="PR00598">
    <property type="entry name" value="HTHMARR"/>
</dbReference>
<dbReference type="Gene3D" id="1.10.10.10">
    <property type="entry name" value="Winged helix-like DNA-binding domain superfamily/Winged helix DNA-binding domain"/>
    <property type="match status" value="1"/>
</dbReference>
<evidence type="ECO:0000256" key="3">
    <source>
        <dbReference type="ARBA" id="ARBA00023163"/>
    </source>
</evidence>
<proteinExistence type="predicted"/>
<dbReference type="PROSITE" id="PS50995">
    <property type="entry name" value="HTH_MARR_2"/>
    <property type="match status" value="1"/>
</dbReference>
<name>A0ABV8JVC3_9BACL</name>
<keyword evidence="2" id="KW-0238">DNA-binding</keyword>
<evidence type="ECO:0000313" key="5">
    <source>
        <dbReference type="EMBL" id="MFC4098172.1"/>
    </source>
</evidence>
<dbReference type="InterPro" id="IPR000835">
    <property type="entry name" value="HTH_MarR-typ"/>
</dbReference>
<reference evidence="6" key="1">
    <citation type="journal article" date="2019" name="Int. J. Syst. Evol. Microbiol.">
        <title>The Global Catalogue of Microorganisms (GCM) 10K type strain sequencing project: providing services to taxonomists for standard genome sequencing and annotation.</title>
        <authorList>
            <consortium name="The Broad Institute Genomics Platform"/>
            <consortium name="The Broad Institute Genome Sequencing Center for Infectious Disease"/>
            <person name="Wu L."/>
            <person name="Ma J."/>
        </authorList>
    </citation>
    <scope>NUCLEOTIDE SEQUENCE [LARGE SCALE GENOMIC DNA]</scope>
    <source>
        <strain evidence="6">IBRC-M 10987</strain>
    </source>
</reference>
<keyword evidence="1" id="KW-0805">Transcription regulation</keyword>